<gene>
    <name evidence="3" type="ORF">IL38_09135</name>
</gene>
<sequence>MITGLTLAVLMLAGAITIGIYYGTTSPRSGEVAAGGDRPSTTTWTPPPAPEPRIDGWQVGYNRRIQLAYDVPGNWQVLPSDQRYSIPELGDMTFHGLVDGPSYQCGGATLVGGRAVSTRVLAEDTMSRTAEAFFDAAGANFYASGGDARNISLDLDEPRETTVEGYDAVRLSGTVRLPADGEARCLPTEATMAVLVVEARDDYVVLVASADSERPAPSPEARGDRIVPRIVESARPVRG</sequence>
<evidence type="ECO:0000313" key="3">
    <source>
        <dbReference type="EMBL" id="KGI81879.1"/>
    </source>
</evidence>
<evidence type="ECO:0000313" key="4">
    <source>
        <dbReference type="Proteomes" id="UP000029737"/>
    </source>
</evidence>
<dbReference type="EMBL" id="JPMV01000015">
    <property type="protein sequence ID" value="KGI81879.1"/>
    <property type="molecule type" value="Genomic_DNA"/>
</dbReference>
<feature type="region of interest" description="Disordered" evidence="1">
    <location>
        <begin position="211"/>
        <end position="239"/>
    </location>
</feature>
<dbReference type="Proteomes" id="UP000029737">
    <property type="component" value="Unassembled WGS sequence"/>
</dbReference>
<keyword evidence="4" id="KW-1185">Reference proteome</keyword>
<comment type="caution">
    <text evidence="3">The sequence shown here is derived from an EMBL/GenBank/DDBJ whole genome shotgun (WGS) entry which is preliminary data.</text>
</comment>
<name>A0ABR4X5C8_9ACTN</name>
<accession>A0ABR4X5C8</accession>
<evidence type="ECO:0000256" key="1">
    <source>
        <dbReference type="SAM" id="MobiDB-lite"/>
    </source>
</evidence>
<proteinExistence type="predicted"/>
<evidence type="ECO:0000259" key="2">
    <source>
        <dbReference type="Pfam" id="PF26056"/>
    </source>
</evidence>
<feature type="region of interest" description="Disordered" evidence="1">
    <location>
        <begin position="29"/>
        <end position="51"/>
    </location>
</feature>
<feature type="domain" description="DUF8017" evidence="2">
    <location>
        <begin position="51"/>
        <end position="237"/>
    </location>
</feature>
<dbReference type="InterPro" id="IPR058330">
    <property type="entry name" value="DUF8017"/>
</dbReference>
<organism evidence="3 4">
    <name type="scientific">Actinopolyspora erythraea</name>
    <dbReference type="NCBI Taxonomy" id="414996"/>
    <lineage>
        <taxon>Bacteria</taxon>
        <taxon>Bacillati</taxon>
        <taxon>Actinomycetota</taxon>
        <taxon>Actinomycetes</taxon>
        <taxon>Actinopolysporales</taxon>
        <taxon>Actinopolysporaceae</taxon>
        <taxon>Actinopolyspora</taxon>
    </lineage>
</organism>
<dbReference type="Pfam" id="PF26056">
    <property type="entry name" value="DUF8017"/>
    <property type="match status" value="1"/>
</dbReference>
<protein>
    <recommendedName>
        <fullName evidence="2">DUF8017 domain-containing protein</fullName>
    </recommendedName>
</protein>
<reference evidence="3 4" key="1">
    <citation type="journal article" date="2014" name="PLoS ONE">
        <title>Identification and Characterization of a New Erythromycin Biosynthetic Gene Cluster in Actinopolyspora erythraea YIM90600, a Novel Erythronolide-Producing Halophilic Actinomycete Isolated from Salt Field.</title>
        <authorList>
            <person name="Chen D."/>
            <person name="Feng J."/>
            <person name="Huang L."/>
            <person name="Zhang Q."/>
            <person name="Wu J."/>
            <person name="Zhu X."/>
            <person name="Duan Y."/>
            <person name="Xu Z."/>
        </authorList>
    </citation>
    <scope>NUCLEOTIDE SEQUENCE [LARGE SCALE GENOMIC DNA]</scope>
    <source>
        <strain evidence="3 4">YIM90600</strain>
    </source>
</reference>